<evidence type="ECO:0000256" key="5">
    <source>
        <dbReference type="SAM" id="Coils"/>
    </source>
</evidence>
<dbReference type="InterPro" id="IPR004358">
    <property type="entry name" value="Sig_transdc_His_kin-like_C"/>
</dbReference>
<dbReference type="EMBL" id="CAMAPD010000011">
    <property type="protein sequence ID" value="CAH9061458.1"/>
    <property type="molecule type" value="Genomic_DNA"/>
</dbReference>
<keyword evidence="6" id="KW-0812">Transmembrane</keyword>
<evidence type="ECO:0000313" key="10">
    <source>
        <dbReference type="EMBL" id="CAH9061458.1"/>
    </source>
</evidence>
<dbReference type="SMART" id="SM00387">
    <property type="entry name" value="HATPase_c"/>
    <property type="match status" value="1"/>
</dbReference>
<dbReference type="EC" id="2.7.13.3" evidence="2"/>
<dbReference type="SMART" id="SM00028">
    <property type="entry name" value="TPR"/>
    <property type="match status" value="4"/>
</dbReference>
<feature type="signal peptide" evidence="7">
    <location>
        <begin position="1"/>
        <end position="21"/>
    </location>
</feature>
<dbReference type="Pfam" id="PF13424">
    <property type="entry name" value="TPR_12"/>
    <property type="match status" value="1"/>
</dbReference>
<evidence type="ECO:0000256" key="3">
    <source>
        <dbReference type="ARBA" id="ARBA00022553"/>
    </source>
</evidence>
<dbReference type="PROSITE" id="PS50005">
    <property type="entry name" value="TPR"/>
    <property type="match status" value="1"/>
</dbReference>
<evidence type="ECO:0000256" key="7">
    <source>
        <dbReference type="SAM" id="SignalP"/>
    </source>
</evidence>
<dbReference type="CDD" id="cd00082">
    <property type="entry name" value="HisKA"/>
    <property type="match status" value="1"/>
</dbReference>
<dbReference type="Gene3D" id="1.10.287.130">
    <property type="match status" value="1"/>
</dbReference>
<dbReference type="GO" id="GO:0000155">
    <property type="term" value="F:phosphorelay sensor kinase activity"/>
    <property type="evidence" value="ECO:0007669"/>
    <property type="project" value="InterPro"/>
</dbReference>
<feature type="coiled-coil region" evidence="5">
    <location>
        <begin position="351"/>
        <end position="378"/>
    </location>
</feature>
<dbReference type="Pfam" id="PF13181">
    <property type="entry name" value="TPR_8"/>
    <property type="match status" value="1"/>
</dbReference>
<protein>
    <recommendedName>
        <fullName evidence="2">histidine kinase</fullName>
        <ecNumber evidence="2">2.7.13.3</ecNumber>
    </recommendedName>
</protein>
<evidence type="ECO:0000256" key="4">
    <source>
        <dbReference type="PROSITE-ProRule" id="PRU00339"/>
    </source>
</evidence>
<evidence type="ECO:0000313" key="11">
    <source>
        <dbReference type="Proteomes" id="UP001152467"/>
    </source>
</evidence>
<keyword evidence="6" id="KW-0472">Membrane</keyword>
<evidence type="ECO:0000259" key="8">
    <source>
        <dbReference type="PROSITE" id="PS50109"/>
    </source>
</evidence>
<organism evidence="9 11">
    <name type="scientific">Pseudoalteromonas holothuriae</name>
    <dbReference type="NCBI Taxonomy" id="2963714"/>
    <lineage>
        <taxon>Bacteria</taxon>
        <taxon>Pseudomonadati</taxon>
        <taxon>Pseudomonadota</taxon>
        <taxon>Gammaproteobacteria</taxon>
        <taxon>Alteromonadales</taxon>
        <taxon>Pseudoalteromonadaceae</taxon>
        <taxon>Pseudoalteromonas</taxon>
    </lineage>
</organism>
<dbReference type="PRINTS" id="PR00344">
    <property type="entry name" value="BCTRLSENSOR"/>
</dbReference>
<feature type="domain" description="Histidine kinase" evidence="8">
    <location>
        <begin position="443"/>
        <end position="672"/>
    </location>
</feature>
<dbReference type="PANTHER" id="PTHR43065:SF42">
    <property type="entry name" value="TWO-COMPONENT SENSOR PPRA"/>
    <property type="match status" value="1"/>
</dbReference>
<proteinExistence type="predicted"/>
<dbReference type="InterPro" id="IPR011990">
    <property type="entry name" value="TPR-like_helical_dom_sf"/>
</dbReference>
<feature type="chain" id="PRO_5040877998" description="histidine kinase" evidence="7">
    <location>
        <begin position="22"/>
        <end position="687"/>
    </location>
</feature>
<dbReference type="PROSITE" id="PS50109">
    <property type="entry name" value="HIS_KIN"/>
    <property type="match status" value="1"/>
</dbReference>
<keyword evidence="7" id="KW-0732">Signal</keyword>
<dbReference type="Proteomes" id="UP001152485">
    <property type="component" value="Unassembled WGS sequence"/>
</dbReference>
<dbReference type="Proteomes" id="UP001152467">
    <property type="component" value="Unassembled WGS sequence"/>
</dbReference>
<evidence type="ECO:0000256" key="6">
    <source>
        <dbReference type="SAM" id="Phobius"/>
    </source>
</evidence>
<keyword evidence="6" id="KW-1133">Transmembrane helix</keyword>
<evidence type="ECO:0000256" key="2">
    <source>
        <dbReference type="ARBA" id="ARBA00012438"/>
    </source>
</evidence>
<dbReference type="PANTHER" id="PTHR43065">
    <property type="entry name" value="SENSOR HISTIDINE KINASE"/>
    <property type="match status" value="1"/>
</dbReference>
<evidence type="ECO:0000256" key="1">
    <source>
        <dbReference type="ARBA" id="ARBA00000085"/>
    </source>
</evidence>
<keyword evidence="11" id="KW-1185">Reference proteome</keyword>
<dbReference type="InterPro" id="IPR036097">
    <property type="entry name" value="HisK_dim/P_sf"/>
</dbReference>
<feature type="coiled-coil region" evidence="5">
    <location>
        <begin position="404"/>
        <end position="434"/>
    </location>
</feature>
<feature type="repeat" description="TPR" evidence="4">
    <location>
        <begin position="187"/>
        <end position="220"/>
    </location>
</feature>
<reference evidence="9 12" key="1">
    <citation type="submission" date="2022-07" db="EMBL/GenBank/DDBJ databases">
        <authorList>
            <person name="Criscuolo A."/>
        </authorList>
    </citation>
    <scope>NUCLEOTIDE SEQUENCE</scope>
    <source>
        <strain evidence="12">CIP 111951</strain>
        <strain evidence="9">CIP111854</strain>
        <strain evidence="10">CIP111951</strain>
    </source>
</reference>
<dbReference type="EMBL" id="CAMAPC010000003">
    <property type="protein sequence ID" value="CAH9053327.1"/>
    <property type="molecule type" value="Genomic_DNA"/>
</dbReference>
<dbReference type="SUPFAM" id="SSF55874">
    <property type="entry name" value="ATPase domain of HSP90 chaperone/DNA topoisomerase II/histidine kinase"/>
    <property type="match status" value="1"/>
</dbReference>
<name>A0A9W4VSZ3_9GAMM</name>
<dbReference type="InterPro" id="IPR003594">
    <property type="entry name" value="HATPase_dom"/>
</dbReference>
<evidence type="ECO:0000313" key="12">
    <source>
        <dbReference type="Proteomes" id="UP001152485"/>
    </source>
</evidence>
<dbReference type="InterPro" id="IPR019734">
    <property type="entry name" value="TPR_rpt"/>
</dbReference>
<dbReference type="AlphaFoldDB" id="A0A9W4VSZ3"/>
<dbReference type="Pfam" id="PF02518">
    <property type="entry name" value="HATPase_c"/>
    <property type="match status" value="1"/>
</dbReference>
<comment type="caution">
    <text evidence="9">The sequence shown here is derived from an EMBL/GenBank/DDBJ whole genome shotgun (WGS) entry which is preliminary data.</text>
</comment>
<dbReference type="RefSeq" id="WP_261593727.1">
    <property type="nucleotide sequence ID" value="NZ_CAMAPC010000003.1"/>
</dbReference>
<comment type="catalytic activity">
    <reaction evidence="1">
        <text>ATP + protein L-histidine = ADP + protein N-phospho-L-histidine.</text>
        <dbReference type="EC" id="2.7.13.3"/>
    </reaction>
</comment>
<dbReference type="CDD" id="cd00075">
    <property type="entry name" value="HATPase"/>
    <property type="match status" value="1"/>
</dbReference>
<gene>
    <name evidence="9" type="primary">sasA_6</name>
    <name evidence="10" type="synonym">sasA_11</name>
    <name evidence="9" type="ORF">PSECIP111854_01148</name>
    <name evidence="10" type="ORF">PSECIP111951_02494</name>
</gene>
<dbReference type="InterPro" id="IPR003661">
    <property type="entry name" value="HisK_dim/P_dom"/>
</dbReference>
<dbReference type="SUPFAM" id="SSF48452">
    <property type="entry name" value="TPR-like"/>
    <property type="match status" value="2"/>
</dbReference>
<accession>A0A9W4VSZ3</accession>
<keyword evidence="5" id="KW-0175">Coiled coil</keyword>
<dbReference type="InterPro" id="IPR005467">
    <property type="entry name" value="His_kinase_dom"/>
</dbReference>
<dbReference type="SUPFAM" id="SSF47384">
    <property type="entry name" value="Homodimeric domain of signal transducing histidine kinase"/>
    <property type="match status" value="1"/>
</dbReference>
<keyword evidence="9" id="KW-0808">Transferase</keyword>
<feature type="transmembrane region" description="Helical" evidence="6">
    <location>
        <begin position="386"/>
        <end position="405"/>
    </location>
</feature>
<evidence type="ECO:0000313" key="9">
    <source>
        <dbReference type="EMBL" id="CAH9053327.1"/>
    </source>
</evidence>
<dbReference type="Gene3D" id="3.30.565.10">
    <property type="entry name" value="Histidine kinase-like ATPase, C-terminal domain"/>
    <property type="match status" value="1"/>
</dbReference>
<keyword evidence="3" id="KW-0597">Phosphoprotein</keyword>
<sequence>MKACIWVFLSSLFLLSLPTTAKLPDETFSQLRAQVSKAGGKSPLTGIDKIDQIINEHNHQLAKAQKIRLLYIKSWYQINADRLEAAIETLAQTRLMARDIDEPGILYSYYSISASAFANVELYDLALENNLKAYQEAPLLNRPQFISQTENNIGHVYLKLGLLDEAEHYFQRFYDFAVQMDMLSQQATGLNNLGEVAYLRGKLDKALQFHEQSLAIRKANGYDYHLSWSLYNLGRVYASKKNFKLAEQYLKDAIVSWRNNNALSKTVQPLLELASIYLSQNRIDEANTALDQTIMLATKHNHLIPQQKAFRLQSKLNTQTGNLKQALQALEQYNAVTEKFAKKQASIGLAYMVSQTELQTKEIELKEVEQEHRIAVATSNAQRRQGWIILASAIAIIIMSSGFIYRLNKRKSQLQTLIVRLENTQEKLIESEKMRAMTTLVSGMAHQLNTPLGLVITADSTLKSLIEQLAEQFSKQTLTEKRLLQFINQANELATLSQKNSEKAADMVQRFKMMSAKLQISELSDFPLLTFLSENTHILITSEHKNVAFNLKGHNVNITNYAPVLLKVIAQLIENSIKHGFTDTKEPQIDIEVEQDDSNQVIIHYKDNGTGIPIDKRKQVFDPFYTTRLGEGSLGLGLNVIYNSVVHIMNGQVECIEDSQGAHFVIRIPKGIDNNVDLQPYPIEAHC</sequence>
<dbReference type="Gene3D" id="1.25.40.10">
    <property type="entry name" value="Tetratricopeptide repeat domain"/>
    <property type="match status" value="2"/>
</dbReference>
<dbReference type="InterPro" id="IPR036890">
    <property type="entry name" value="HATPase_C_sf"/>
</dbReference>
<keyword evidence="4" id="KW-0802">TPR repeat</keyword>